<reference evidence="1 2" key="1">
    <citation type="submission" date="2017-06" db="EMBL/GenBank/DDBJ databases">
        <authorList>
            <consortium name="Pathogen Informatics"/>
        </authorList>
    </citation>
    <scope>NUCLEOTIDE SEQUENCE [LARGE SCALE GENOMIC DNA]</scope>
    <source>
        <strain evidence="1 2">NCTC13788</strain>
    </source>
</reference>
<evidence type="ECO:0000313" key="2">
    <source>
        <dbReference type="Proteomes" id="UP000215185"/>
    </source>
</evidence>
<dbReference type="eggNOG" id="ENOG5032W30">
    <property type="taxonomic scope" value="Bacteria"/>
</dbReference>
<dbReference type="AlphaFoldDB" id="A0A239SYW4"/>
<dbReference type="RefSeq" id="WP_018374490.1">
    <property type="nucleotide sequence ID" value="NZ_LT906439.1"/>
</dbReference>
<protein>
    <submittedName>
        <fullName evidence="1">Uncharacterized protein</fullName>
    </submittedName>
</protein>
<dbReference type="KEGG" id="smen:SAMEA4412692_1725"/>
<dbReference type="EMBL" id="LT906439">
    <property type="protein sequence ID" value="SNU90068.1"/>
    <property type="molecule type" value="Genomic_DNA"/>
</dbReference>
<proteinExistence type="predicted"/>
<sequence length="370" mass="41760">MNKKLTAIVSFLLLLVGIIGLKTIFKSPDTFTTHSKTDFYIISYGDVQGYRFKNNSLKQTSKDKIQLVKGQINPAVQRAEIDKRYLLFSEEGPPLGVVGRIIAMDFQKGTIKYNQTPDYAYSSSGISASYYFTSEASTDSTFLASFDSNLKEVSKYTFDEAVLGRDFSVDDNILYFLGTKVHGDGNYPTDLYKLVSDNGKVHLENVERLFETSDKTYLFGDNIVKNNNLYAAVNGYRINSTKERIPIGQMLTYDMQTGHKALIDLPEIAPLNIFDLGQDMIAIEHERNDSRKLGFSLFNLNNNSSSFIDLSTFGLSVETDYIKDVKRLNNDLLLILSGSQLLIYNTLTSQVVLQESNMSPDSFHIWVNRQ</sequence>
<name>A0A239SYW4_9STRE</name>
<evidence type="ECO:0000313" key="1">
    <source>
        <dbReference type="EMBL" id="SNU90068.1"/>
    </source>
</evidence>
<accession>A0A239SYW4</accession>
<dbReference type="OrthoDB" id="2237042at2"/>
<dbReference type="STRING" id="1123308.GCA_000380085_01948"/>
<dbReference type="Proteomes" id="UP000215185">
    <property type="component" value="Chromosome 1"/>
</dbReference>
<organism evidence="1 2">
    <name type="scientific">Streptococcus merionis</name>
    <dbReference type="NCBI Taxonomy" id="400065"/>
    <lineage>
        <taxon>Bacteria</taxon>
        <taxon>Bacillati</taxon>
        <taxon>Bacillota</taxon>
        <taxon>Bacilli</taxon>
        <taxon>Lactobacillales</taxon>
        <taxon>Streptococcaceae</taxon>
        <taxon>Streptococcus</taxon>
    </lineage>
</organism>
<keyword evidence="2" id="KW-1185">Reference proteome</keyword>
<gene>
    <name evidence="1" type="ORF">SAMEA4412692_01725</name>
</gene>